<dbReference type="InterPro" id="IPR007889">
    <property type="entry name" value="HTH_Psq"/>
</dbReference>
<dbReference type="EMBL" id="QWLN02000112">
    <property type="protein sequence ID" value="TEA42467.1"/>
    <property type="molecule type" value="Genomic_DNA"/>
</dbReference>
<dbReference type="SUPFAM" id="SSF46689">
    <property type="entry name" value="Homeodomain-like"/>
    <property type="match status" value="1"/>
</dbReference>
<dbReference type="GO" id="GO:0003677">
    <property type="term" value="F:DNA binding"/>
    <property type="evidence" value="ECO:0007669"/>
    <property type="project" value="InterPro"/>
</dbReference>
<sequence length="65" mass="7349">SGSKRKSSSDVARTAKKCQAIMMETKVKIIERVEQGEKMVDVAHSYNMNRSTISTTLKNKDKIME</sequence>
<feature type="non-terminal residue" evidence="2">
    <location>
        <position position="65"/>
    </location>
</feature>
<evidence type="ECO:0000313" key="2">
    <source>
        <dbReference type="EMBL" id="TEA42467.1"/>
    </source>
</evidence>
<protein>
    <recommendedName>
        <fullName evidence="1">HTH psq-type domain-containing protein</fullName>
    </recommendedName>
</protein>
<feature type="non-terminal residue" evidence="2">
    <location>
        <position position="1"/>
    </location>
</feature>
<name>A0A484H2V1_SOUCH</name>
<dbReference type="Proteomes" id="UP000295264">
    <property type="component" value="Unassembled WGS sequence"/>
</dbReference>
<proteinExistence type="predicted"/>
<dbReference type="InterPro" id="IPR009057">
    <property type="entry name" value="Homeodomain-like_sf"/>
</dbReference>
<organism evidence="2 3">
    <name type="scientific">Sousa chinensis</name>
    <name type="common">Indo-pacific humpbacked dolphin</name>
    <name type="synonym">Steno chinensis</name>
    <dbReference type="NCBI Taxonomy" id="103600"/>
    <lineage>
        <taxon>Eukaryota</taxon>
        <taxon>Metazoa</taxon>
        <taxon>Chordata</taxon>
        <taxon>Craniata</taxon>
        <taxon>Vertebrata</taxon>
        <taxon>Euteleostomi</taxon>
        <taxon>Mammalia</taxon>
        <taxon>Eutheria</taxon>
        <taxon>Laurasiatheria</taxon>
        <taxon>Artiodactyla</taxon>
        <taxon>Whippomorpha</taxon>
        <taxon>Cetacea</taxon>
        <taxon>Odontoceti</taxon>
        <taxon>Delphinidae</taxon>
        <taxon>Sousa</taxon>
    </lineage>
</organism>
<evidence type="ECO:0000313" key="3">
    <source>
        <dbReference type="Proteomes" id="UP000295264"/>
    </source>
</evidence>
<gene>
    <name evidence="2" type="ORF">DBR06_SOUSAS1810283</name>
</gene>
<dbReference type="Gene3D" id="1.10.10.60">
    <property type="entry name" value="Homeodomain-like"/>
    <property type="match status" value="1"/>
</dbReference>
<comment type="caution">
    <text evidence="2">The sequence shown here is derived from an EMBL/GenBank/DDBJ whole genome shotgun (WGS) entry which is preliminary data.</text>
</comment>
<dbReference type="AlphaFoldDB" id="A0A484H2V1"/>
<evidence type="ECO:0000259" key="1">
    <source>
        <dbReference type="Pfam" id="PF04218"/>
    </source>
</evidence>
<feature type="domain" description="HTH psq-type" evidence="1">
    <location>
        <begin position="25"/>
        <end position="64"/>
    </location>
</feature>
<accession>A0A484H2V1</accession>
<keyword evidence="3" id="KW-1185">Reference proteome</keyword>
<dbReference type="Pfam" id="PF04218">
    <property type="entry name" value="CENP-B_N"/>
    <property type="match status" value="1"/>
</dbReference>
<reference evidence="2 3" key="1">
    <citation type="journal article" date="2018" name="Genomics">
        <title>Molecular footprints of inshore aquatic adaptation in Indo-Pacific humpback dolphin (Sousa chinensis).</title>
        <authorList>
            <person name="Ming Y."/>
            <person name="Jian J."/>
            <person name="Yu F."/>
            <person name="Yu X."/>
            <person name="Wang J."/>
            <person name="Liu W."/>
        </authorList>
    </citation>
    <scope>NUCLEOTIDE SEQUENCE [LARGE SCALE GENOMIC DNA]</scope>
    <source>
        <strain evidence="2">MY-2018</strain>
        <tissue evidence="2">Skin</tissue>
    </source>
</reference>